<dbReference type="Proteomes" id="UP000005615">
    <property type="component" value="Unassembled WGS sequence"/>
</dbReference>
<dbReference type="AlphaFoldDB" id="F3KYY0"/>
<comment type="caution">
    <text evidence="1">The sequence shown here is derived from an EMBL/GenBank/DDBJ whole genome shotgun (WGS) entry which is preliminary data.</text>
</comment>
<dbReference type="STRING" id="2518989.IMCC3088_2697"/>
<name>F3KYY0_9GAMM</name>
<proteinExistence type="predicted"/>
<dbReference type="PROSITE" id="PS51257">
    <property type="entry name" value="PROKAR_LIPOPROTEIN"/>
    <property type="match status" value="1"/>
</dbReference>
<protein>
    <submittedName>
        <fullName evidence="1">Uncharacterized protein</fullName>
    </submittedName>
</protein>
<dbReference type="EMBL" id="AEIG01000008">
    <property type="protein sequence ID" value="EGG30697.1"/>
    <property type="molecule type" value="Genomic_DNA"/>
</dbReference>
<evidence type="ECO:0000313" key="2">
    <source>
        <dbReference type="Proteomes" id="UP000005615"/>
    </source>
</evidence>
<reference evidence="1 2" key="1">
    <citation type="journal article" date="2011" name="J. Bacteriol.">
        <title>Genome sequence of strain IMCC3088, a proteorhodopsin-containing marine bacterium belonging to the OM60/NOR5 clade.</title>
        <authorList>
            <person name="Jang Y."/>
            <person name="Oh H.M."/>
            <person name="Kang I."/>
            <person name="Lee K."/>
            <person name="Yang S.J."/>
            <person name="Cho J.C."/>
        </authorList>
    </citation>
    <scope>NUCLEOTIDE SEQUENCE [LARGE SCALE GENOMIC DNA]</scope>
    <source>
        <strain evidence="1 2">IMCC3088</strain>
    </source>
</reference>
<evidence type="ECO:0000313" key="1">
    <source>
        <dbReference type="EMBL" id="EGG30697.1"/>
    </source>
</evidence>
<gene>
    <name evidence="1" type="ORF">IMCC3088_2697</name>
</gene>
<sequence length="43" mass="4616">MGERNFCALIDSNPDSTTQLTAPSGAVFACVASWYKVTEEAFS</sequence>
<accession>F3KYY0</accession>
<organism evidence="1 2">
    <name type="scientific">Aequoribacter fuscus</name>
    <dbReference type="NCBI Taxonomy" id="2518989"/>
    <lineage>
        <taxon>Bacteria</taxon>
        <taxon>Pseudomonadati</taxon>
        <taxon>Pseudomonadota</taxon>
        <taxon>Gammaproteobacteria</taxon>
        <taxon>Cellvibrionales</taxon>
        <taxon>Halieaceae</taxon>
        <taxon>Aequoribacter</taxon>
    </lineage>
</organism>
<keyword evidence="2" id="KW-1185">Reference proteome</keyword>